<name>A0A1A8XHI0_9RHOO</name>
<evidence type="ECO:0000256" key="9">
    <source>
        <dbReference type="ARBA" id="ARBA00022960"/>
    </source>
</evidence>
<keyword evidence="20" id="KW-1185">Reference proteome</keyword>
<evidence type="ECO:0000256" key="8">
    <source>
        <dbReference type="ARBA" id="ARBA00022801"/>
    </source>
</evidence>
<dbReference type="EC" id="3.4.16.4" evidence="16"/>
<keyword evidence="15 16" id="KW-0961">Cell wall biogenesis/degradation</keyword>
<dbReference type="Gene3D" id="3.30.450.330">
    <property type="match status" value="1"/>
</dbReference>
<dbReference type="GO" id="GO:0000917">
    <property type="term" value="P:division septum assembly"/>
    <property type="evidence" value="ECO:0007669"/>
    <property type="project" value="UniProtKB-KW"/>
</dbReference>
<reference evidence="19 20" key="1">
    <citation type="submission" date="2016-06" db="EMBL/GenBank/DDBJ databases">
        <authorList>
            <person name="Kjaerup R.B."/>
            <person name="Dalgaard T.S."/>
            <person name="Juul-Madsen H.R."/>
        </authorList>
    </citation>
    <scope>NUCLEOTIDE SEQUENCE [LARGE SCALE GENOMIC DNA]</scope>
    <source>
        <strain evidence="19">2</strain>
    </source>
</reference>
<dbReference type="PANTHER" id="PTHR30627">
    <property type="entry name" value="PEPTIDOGLYCAN D,D-TRANSPEPTIDASE"/>
    <property type="match status" value="1"/>
</dbReference>
<dbReference type="GO" id="GO:0009002">
    <property type="term" value="F:serine-type D-Ala-D-Ala carboxypeptidase activity"/>
    <property type="evidence" value="ECO:0007669"/>
    <property type="project" value="UniProtKB-UniRule"/>
</dbReference>
<dbReference type="GO" id="GO:0008360">
    <property type="term" value="P:regulation of cell shape"/>
    <property type="evidence" value="ECO:0007669"/>
    <property type="project" value="UniProtKB-KW"/>
</dbReference>
<dbReference type="Gene3D" id="1.10.150.770">
    <property type="match status" value="1"/>
</dbReference>
<dbReference type="RefSeq" id="WP_186409417.1">
    <property type="nucleotide sequence ID" value="NZ_FLQY01000008.1"/>
</dbReference>
<dbReference type="HAMAP" id="MF_02080">
    <property type="entry name" value="FtsI_transpept"/>
    <property type="match status" value="1"/>
</dbReference>
<protein>
    <recommendedName>
        <fullName evidence="16">Peptidoglycan D,D-transpeptidase FtsI</fullName>
        <ecNumber evidence="16">3.4.16.4</ecNumber>
    </recommendedName>
    <alternativeName>
        <fullName evidence="16">Penicillin-binding protein 3</fullName>
        <shortName evidence="16">PBP-3</shortName>
    </alternativeName>
</protein>
<dbReference type="GO" id="GO:0008658">
    <property type="term" value="F:penicillin binding"/>
    <property type="evidence" value="ECO:0007669"/>
    <property type="project" value="InterPro"/>
</dbReference>
<dbReference type="SUPFAM" id="SSF56601">
    <property type="entry name" value="beta-lactamase/transpeptidase-like"/>
    <property type="match status" value="1"/>
</dbReference>
<evidence type="ECO:0000259" key="17">
    <source>
        <dbReference type="Pfam" id="PF00905"/>
    </source>
</evidence>
<keyword evidence="7 16" id="KW-0812">Transmembrane</keyword>
<feature type="domain" description="Penicillin-binding protein transpeptidase" evidence="17">
    <location>
        <begin position="257"/>
        <end position="553"/>
    </location>
</feature>
<dbReference type="PANTHER" id="PTHR30627:SF1">
    <property type="entry name" value="PEPTIDOGLYCAN D,D-TRANSPEPTIDASE FTSI"/>
    <property type="match status" value="1"/>
</dbReference>
<gene>
    <name evidence="16 19" type="primary">ftsI</name>
    <name evidence="19" type="ORF">PROAA_1050008</name>
</gene>
<sequence>MMNFSGARAHKFAESPVLKLRLPAWRSRLMALLILTCFATLIGRSFYLQVLNNDFLKEKGESRYLRDLEISASRGSIADRHGDVLAISTPMKSVWAMPADARLSQEQTKLLARLLEMDIKELSRKLASDKSFVFLKRQLPPDVAEQVAAQKLPGIGQDKEYRRFYPSGEMTAHIVGFTGIDDKGLEGVELAFQGQLLGHPGSRRVIKDRRGQIVEDVGSIKLPQDGKDIRLALDSKIQYLAYSRLKQAVVDFKAKAGGVVVVDVNSGEILALANWPTYNPNNRERLSGAQLRNRAVTDTFEPGSTLKPFSVALALESGKVRFDTVINCAPGRMTIGNATISDAHPHDNLTVAQVIQKSSNVGTVKIASALTPKQMWGMFEAVGFGQVSQLGFPGEVSGRLRPWKSWRPIEQATMSYGHGISVSLMQLARAYTVFAREGNVVPLSLTKVDSNPVEAVQVFSQQTVREMRAMLEMAVQAEGTAPKAQIPGYRVAGKTGTAYKLEGGQYVRKYVASFVGFAPVSNPRLVVAIMIDEPGSGQHYGGDVAGPVFSKVMGGALRTLGIAQDAAVQVTRDEKDESGKLAKGPVEKEKL</sequence>
<evidence type="ECO:0000259" key="18">
    <source>
        <dbReference type="Pfam" id="PF03717"/>
    </source>
</evidence>
<dbReference type="UniPathway" id="UPA00219"/>
<dbReference type="Gene3D" id="3.40.710.10">
    <property type="entry name" value="DD-peptidase/beta-lactamase superfamily"/>
    <property type="match status" value="1"/>
</dbReference>
<dbReference type="GO" id="GO:0006508">
    <property type="term" value="P:proteolysis"/>
    <property type="evidence" value="ECO:0007669"/>
    <property type="project" value="UniProtKB-KW"/>
</dbReference>
<keyword evidence="13 16" id="KW-0717">Septation</keyword>
<dbReference type="Pfam" id="PF03717">
    <property type="entry name" value="PBP_dimer"/>
    <property type="match status" value="1"/>
</dbReference>
<evidence type="ECO:0000256" key="11">
    <source>
        <dbReference type="ARBA" id="ARBA00022989"/>
    </source>
</evidence>
<dbReference type="InterPro" id="IPR036138">
    <property type="entry name" value="PBP_dimer_sf"/>
</dbReference>
<dbReference type="InterPro" id="IPR001460">
    <property type="entry name" value="PCN-bd_Tpept"/>
</dbReference>
<evidence type="ECO:0000256" key="2">
    <source>
        <dbReference type="ARBA" id="ARBA00022475"/>
    </source>
</evidence>
<proteinExistence type="inferred from homology"/>
<evidence type="ECO:0000256" key="15">
    <source>
        <dbReference type="ARBA" id="ARBA00023316"/>
    </source>
</evidence>
<comment type="function">
    <text evidence="16">Catalyzes cross-linking of the peptidoglycan cell wall at the division septum.</text>
</comment>
<dbReference type="GO" id="GO:0008955">
    <property type="term" value="F:peptidoglycan glycosyltransferase activity"/>
    <property type="evidence" value="ECO:0007669"/>
    <property type="project" value="InterPro"/>
</dbReference>
<comment type="subcellular location">
    <subcellularLocation>
        <location evidence="1">Membrane</location>
    </subcellularLocation>
</comment>
<keyword evidence="6 16" id="KW-0645">Protease</keyword>
<dbReference type="GO" id="GO:0009252">
    <property type="term" value="P:peptidoglycan biosynthetic process"/>
    <property type="evidence" value="ECO:0007669"/>
    <property type="project" value="UniProtKB-UniRule"/>
</dbReference>
<dbReference type="SUPFAM" id="SSF56519">
    <property type="entry name" value="Penicillin binding protein dimerisation domain"/>
    <property type="match status" value="1"/>
</dbReference>
<keyword evidence="4 16" id="KW-0132">Cell division</keyword>
<comment type="catalytic activity">
    <reaction evidence="16">
        <text>Preferential cleavage: (Ac)2-L-Lys-D-Ala-|-D-Ala. Also transpeptidation of peptidyl-alanyl moieties that are N-acyl substituents of D-alanine.</text>
        <dbReference type="EC" id="3.4.16.4"/>
    </reaction>
</comment>
<keyword evidence="14 16" id="KW-0131">Cell cycle</keyword>
<dbReference type="InterPro" id="IPR050515">
    <property type="entry name" value="Beta-lactam/transpept"/>
</dbReference>
<keyword evidence="3 16" id="KW-0997">Cell inner membrane</keyword>
<dbReference type="GO" id="GO:0071555">
    <property type="term" value="P:cell wall organization"/>
    <property type="evidence" value="ECO:0007669"/>
    <property type="project" value="UniProtKB-KW"/>
</dbReference>
<dbReference type="InterPro" id="IPR005311">
    <property type="entry name" value="PBP_dimer"/>
</dbReference>
<keyword evidence="10 16" id="KW-0573">Peptidoglycan synthesis</keyword>
<keyword evidence="9 16" id="KW-0133">Cell shape</keyword>
<dbReference type="InterPro" id="IPR012338">
    <property type="entry name" value="Beta-lactam/transpept-like"/>
</dbReference>
<evidence type="ECO:0000256" key="3">
    <source>
        <dbReference type="ARBA" id="ARBA00022519"/>
    </source>
</evidence>
<evidence type="ECO:0000256" key="5">
    <source>
        <dbReference type="ARBA" id="ARBA00022645"/>
    </source>
</evidence>
<dbReference type="AlphaFoldDB" id="A0A1A8XHI0"/>
<evidence type="ECO:0000256" key="10">
    <source>
        <dbReference type="ARBA" id="ARBA00022984"/>
    </source>
</evidence>
<dbReference type="GO" id="GO:0005886">
    <property type="term" value="C:plasma membrane"/>
    <property type="evidence" value="ECO:0007669"/>
    <property type="project" value="UniProtKB-UniRule"/>
</dbReference>
<dbReference type="Pfam" id="PF00905">
    <property type="entry name" value="Transpeptidase"/>
    <property type="match status" value="1"/>
</dbReference>
<keyword evidence="11 16" id="KW-1133">Transmembrane helix</keyword>
<evidence type="ECO:0000313" key="20">
    <source>
        <dbReference type="Proteomes" id="UP000199600"/>
    </source>
</evidence>
<keyword evidence="2 16" id="KW-1003">Cell membrane</keyword>
<accession>A0A1A8XHI0</accession>
<evidence type="ECO:0000256" key="16">
    <source>
        <dbReference type="HAMAP-Rule" id="MF_02080"/>
    </source>
</evidence>
<evidence type="ECO:0000256" key="12">
    <source>
        <dbReference type="ARBA" id="ARBA00023136"/>
    </source>
</evidence>
<keyword evidence="8 16" id="KW-0378">Hydrolase</keyword>
<comment type="pathway">
    <text evidence="16">Cell wall biogenesis; peptidoglycan biosynthesis.</text>
</comment>
<feature type="active site" description="Acyl-ester intermediate" evidence="16">
    <location>
        <position position="304"/>
    </location>
</feature>
<keyword evidence="5 16" id="KW-0121">Carboxypeptidase</keyword>
<feature type="domain" description="Penicillin-binding protein dimerisation" evidence="18">
    <location>
        <begin position="70"/>
        <end position="216"/>
    </location>
</feature>
<keyword evidence="12 16" id="KW-0472">Membrane</keyword>
<evidence type="ECO:0000256" key="14">
    <source>
        <dbReference type="ARBA" id="ARBA00023306"/>
    </source>
</evidence>
<evidence type="ECO:0000313" key="19">
    <source>
        <dbReference type="EMBL" id="SBT03398.1"/>
    </source>
</evidence>
<dbReference type="EMBL" id="FLQY01000008">
    <property type="protein sequence ID" value="SBT03398.1"/>
    <property type="molecule type" value="Genomic_DNA"/>
</dbReference>
<dbReference type="Proteomes" id="UP000199600">
    <property type="component" value="Unassembled WGS sequence"/>
</dbReference>
<organism evidence="19 20">
    <name type="scientific">Candidatus Propionivibrio aalborgensis</name>
    <dbReference type="NCBI Taxonomy" id="1860101"/>
    <lineage>
        <taxon>Bacteria</taxon>
        <taxon>Pseudomonadati</taxon>
        <taxon>Pseudomonadota</taxon>
        <taxon>Betaproteobacteria</taxon>
        <taxon>Rhodocyclales</taxon>
        <taxon>Rhodocyclaceae</taxon>
        <taxon>Propionivibrio</taxon>
    </lineage>
</organism>
<dbReference type="Gene3D" id="3.90.1310.10">
    <property type="entry name" value="Penicillin-binding protein 2a (Domain 2)"/>
    <property type="match status" value="1"/>
</dbReference>
<evidence type="ECO:0000256" key="4">
    <source>
        <dbReference type="ARBA" id="ARBA00022618"/>
    </source>
</evidence>
<dbReference type="GO" id="GO:0043093">
    <property type="term" value="P:FtsZ-dependent cytokinesis"/>
    <property type="evidence" value="ECO:0007669"/>
    <property type="project" value="UniProtKB-UniRule"/>
</dbReference>
<dbReference type="InterPro" id="IPR037532">
    <property type="entry name" value="FtsI_transpept"/>
</dbReference>
<comment type="similarity">
    <text evidence="16">Belongs to the transpeptidase family. FtsI subfamily.</text>
</comment>
<evidence type="ECO:0000256" key="1">
    <source>
        <dbReference type="ARBA" id="ARBA00004370"/>
    </source>
</evidence>
<evidence type="ECO:0000256" key="6">
    <source>
        <dbReference type="ARBA" id="ARBA00022670"/>
    </source>
</evidence>
<evidence type="ECO:0000256" key="7">
    <source>
        <dbReference type="ARBA" id="ARBA00022692"/>
    </source>
</evidence>
<evidence type="ECO:0000256" key="13">
    <source>
        <dbReference type="ARBA" id="ARBA00023210"/>
    </source>
</evidence>